<evidence type="ECO:0000256" key="9">
    <source>
        <dbReference type="ARBA" id="ARBA00048305"/>
    </source>
</evidence>
<keyword evidence="7" id="KW-0274">FAD</keyword>
<dbReference type="SUPFAM" id="SSF46977">
    <property type="entry name" value="Succinate dehydrogenase/fumarate reductase flavoprotein C-terminal domain"/>
    <property type="match status" value="1"/>
</dbReference>
<dbReference type="EMBL" id="DSFC01000098">
    <property type="protein sequence ID" value="HEV09101.1"/>
    <property type="molecule type" value="Genomic_DNA"/>
</dbReference>
<dbReference type="InterPro" id="IPR015939">
    <property type="entry name" value="Fum_Rdtase/Succ_DH_flav-like_C"/>
</dbReference>
<dbReference type="Pfam" id="PF02910">
    <property type="entry name" value="Succ_DH_flav_C"/>
    <property type="match status" value="1"/>
</dbReference>
<protein>
    <recommendedName>
        <fullName evidence="4">L-aspartate oxidase</fullName>
        <ecNumber evidence="4">1.4.3.16</ecNumber>
    </recommendedName>
</protein>
<dbReference type="AlphaFoldDB" id="A0A831YBZ8"/>
<evidence type="ECO:0000256" key="8">
    <source>
        <dbReference type="ARBA" id="ARBA00023002"/>
    </source>
</evidence>
<reference evidence="13" key="1">
    <citation type="journal article" date="2020" name="mSystems">
        <title>Genome- and Community-Level Interaction Insights into Carbon Utilization and Element Cycling Functions of Hydrothermarchaeota in Hydrothermal Sediment.</title>
        <authorList>
            <person name="Zhou Z."/>
            <person name="Liu Y."/>
            <person name="Xu W."/>
            <person name="Pan J."/>
            <person name="Luo Z.H."/>
            <person name="Li M."/>
        </authorList>
    </citation>
    <scope>NUCLEOTIDE SEQUENCE [LARGE SCALE GENOMIC DNA]</scope>
    <source>
        <strain evidence="13">SpSt-1257</strain>
    </source>
</reference>
<gene>
    <name evidence="13" type="ORF">ENO34_01725</name>
</gene>
<evidence type="ECO:0000256" key="1">
    <source>
        <dbReference type="ARBA" id="ARBA00001974"/>
    </source>
</evidence>
<evidence type="ECO:0000256" key="4">
    <source>
        <dbReference type="ARBA" id="ARBA00012173"/>
    </source>
</evidence>
<feature type="domain" description="Fumarate reductase/succinate dehydrogenase flavoprotein-like C-terminal" evidence="12">
    <location>
        <begin position="266"/>
        <end position="351"/>
    </location>
</feature>
<evidence type="ECO:0000256" key="5">
    <source>
        <dbReference type="ARBA" id="ARBA00022630"/>
    </source>
</evidence>
<dbReference type="GO" id="GO:0009435">
    <property type="term" value="P:NAD+ biosynthetic process"/>
    <property type="evidence" value="ECO:0007669"/>
    <property type="project" value="UniProtKB-UniPathway"/>
</dbReference>
<dbReference type="Gene3D" id="3.50.50.60">
    <property type="entry name" value="FAD/NAD(P)-binding domain"/>
    <property type="match status" value="1"/>
</dbReference>
<dbReference type="InterPro" id="IPR003953">
    <property type="entry name" value="FAD-dep_OxRdtase_2_FAD-bd"/>
</dbReference>
<evidence type="ECO:0000313" key="13">
    <source>
        <dbReference type="EMBL" id="HEV09101.1"/>
    </source>
</evidence>
<dbReference type="Gene3D" id="1.20.58.100">
    <property type="entry name" value="Fumarate reductase/succinate dehydrogenase flavoprotein-like, C-terminal domain"/>
    <property type="match status" value="1"/>
</dbReference>
<keyword evidence="5" id="KW-0285">Flavoprotein</keyword>
<evidence type="ECO:0000256" key="10">
    <source>
        <dbReference type="SAM" id="Coils"/>
    </source>
</evidence>
<sequence length="361" mass="40508">GYYLEEILTDGNTYVGILLSDGKEQKVVRSKSLVLATGGYSGVYLRNTSAYNVAGDSIAVAYRAGCNLMDLEFVQFHPTAVYVEGKPGWLISEAVRGEGAMLVDENGERFIDELKPRDEVARAILKKYQEGHKVFLDIKPIIDKGIDFKERFPNVYNILKEFGLENTTKIPVSPSAHYSIGGVKANLDGKTDIKGIFAVGETACSGVHGANRLASNSLLECIVSGYKTAYNVYINNMCNKINYVNISNDVKSEKAMEKSDREKILKKIKTVMWNNVGLIRSKKSLEKALAELENIYDTLSNFCNVRYLKDLTILCKGITLSALSREESRGVHYREDFPTQSEEFSKHTILENNFKINFRRF</sequence>
<keyword evidence="10" id="KW-0175">Coiled coil</keyword>
<keyword evidence="8" id="KW-0560">Oxidoreductase</keyword>
<evidence type="ECO:0000256" key="7">
    <source>
        <dbReference type="ARBA" id="ARBA00022827"/>
    </source>
</evidence>
<name>A0A831YBZ8_9AQUI</name>
<feature type="domain" description="FAD-dependent oxidoreductase 2 FAD-binding" evidence="11">
    <location>
        <begin position="4"/>
        <end position="218"/>
    </location>
</feature>
<evidence type="ECO:0000259" key="12">
    <source>
        <dbReference type="Pfam" id="PF02910"/>
    </source>
</evidence>
<dbReference type="SUPFAM" id="SSF56425">
    <property type="entry name" value="Succinate dehydrogenase/fumarate reductase flavoprotein, catalytic domain"/>
    <property type="match status" value="1"/>
</dbReference>
<dbReference type="InterPro" id="IPR005288">
    <property type="entry name" value="NadB"/>
</dbReference>
<dbReference type="InterPro" id="IPR037099">
    <property type="entry name" value="Fum_R/Succ_DH_flav-like_C_sf"/>
</dbReference>
<dbReference type="SUPFAM" id="SSF51905">
    <property type="entry name" value="FAD/NAD(P)-binding domain"/>
    <property type="match status" value="1"/>
</dbReference>
<keyword evidence="6" id="KW-0662">Pyridine nucleotide biosynthesis</keyword>
<proteinExistence type="inferred from homology"/>
<comment type="similarity">
    <text evidence="3">Belongs to the FAD-dependent oxidoreductase 2 family. NadB subfamily.</text>
</comment>
<organism evidence="13">
    <name type="scientific">Sulfurihydrogenibium azorense</name>
    <dbReference type="NCBI Taxonomy" id="309806"/>
    <lineage>
        <taxon>Bacteria</taxon>
        <taxon>Pseudomonadati</taxon>
        <taxon>Aquificota</taxon>
        <taxon>Aquificia</taxon>
        <taxon>Aquificales</taxon>
        <taxon>Hydrogenothermaceae</taxon>
        <taxon>Sulfurihydrogenibium</taxon>
    </lineage>
</organism>
<dbReference type="PANTHER" id="PTHR42716">
    <property type="entry name" value="L-ASPARTATE OXIDASE"/>
    <property type="match status" value="1"/>
</dbReference>
<dbReference type="PANTHER" id="PTHR42716:SF2">
    <property type="entry name" value="L-ASPARTATE OXIDASE, CHLOROPLASTIC"/>
    <property type="match status" value="1"/>
</dbReference>
<evidence type="ECO:0000256" key="6">
    <source>
        <dbReference type="ARBA" id="ARBA00022642"/>
    </source>
</evidence>
<accession>A0A831YBZ8</accession>
<dbReference type="EC" id="1.4.3.16" evidence="4"/>
<dbReference type="Proteomes" id="UP000885621">
    <property type="component" value="Unassembled WGS sequence"/>
</dbReference>
<dbReference type="UniPathway" id="UPA00253">
    <property type="reaction ID" value="UER00326"/>
</dbReference>
<comment type="caution">
    <text evidence="13">The sequence shown here is derived from an EMBL/GenBank/DDBJ whole genome shotgun (WGS) entry which is preliminary data.</text>
</comment>
<evidence type="ECO:0000259" key="11">
    <source>
        <dbReference type="Pfam" id="PF00890"/>
    </source>
</evidence>
<dbReference type="InterPro" id="IPR027477">
    <property type="entry name" value="Succ_DH/fumarate_Rdtase_cat_sf"/>
</dbReference>
<dbReference type="Pfam" id="PF00890">
    <property type="entry name" value="FAD_binding_2"/>
    <property type="match status" value="1"/>
</dbReference>
<evidence type="ECO:0000256" key="3">
    <source>
        <dbReference type="ARBA" id="ARBA00008562"/>
    </source>
</evidence>
<comment type="pathway">
    <text evidence="2">Cofactor biosynthesis; NAD(+) biosynthesis; iminoaspartate from L-aspartate (oxidase route): step 1/1.</text>
</comment>
<dbReference type="Gene3D" id="3.90.700.10">
    <property type="entry name" value="Succinate dehydrogenase/fumarate reductase flavoprotein, catalytic domain"/>
    <property type="match status" value="1"/>
</dbReference>
<dbReference type="GO" id="GO:0008734">
    <property type="term" value="F:L-aspartate oxidase activity"/>
    <property type="evidence" value="ECO:0007669"/>
    <property type="project" value="UniProtKB-EC"/>
</dbReference>
<dbReference type="InterPro" id="IPR036188">
    <property type="entry name" value="FAD/NAD-bd_sf"/>
</dbReference>
<comment type="catalytic activity">
    <reaction evidence="9">
        <text>L-aspartate + O2 = iminosuccinate + H2O2</text>
        <dbReference type="Rhea" id="RHEA:25876"/>
        <dbReference type="ChEBI" id="CHEBI:15379"/>
        <dbReference type="ChEBI" id="CHEBI:16240"/>
        <dbReference type="ChEBI" id="CHEBI:29991"/>
        <dbReference type="ChEBI" id="CHEBI:77875"/>
        <dbReference type="EC" id="1.4.3.16"/>
    </reaction>
    <physiologicalReaction direction="left-to-right" evidence="9">
        <dbReference type="Rhea" id="RHEA:25877"/>
    </physiologicalReaction>
</comment>
<comment type="cofactor">
    <cofactor evidence="1">
        <name>FAD</name>
        <dbReference type="ChEBI" id="CHEBI:57692"/>
    </cofactor>
</comment>
<feature type="coiled-coil region" evidence="10">
    <location>
        <begin position="275"/>
        <end position="302"/>
    </location>
</feature>
<evidence type="ECO:0000256" key="2">
    <source>
        <dbReference type="ARBA" id="ARBA00004950"/>
    </source>
</evidence>
<feature type="non-terminal residue" evidence="13">
    <location>
        <position position="1"/>
    </location>
</feature>